<dbReference type="SUPFAM" id="SSF56935">
    <property type="entry name" value="Porins"/>
    <property type="match status" value="1"/>
</dbReference>
<dbReference type="Pfam" id="PF13715">
    <property type="entry name" value="CarbopepD_reg_2"/>
    <property type="match status" value="1"/>
</dbReference>
<feature type="domain" description="TonB-dependent receptor-like beta-barrel" evidence="14">
    <location>
        <begin position="384"/>
        <end position="787"/>
    </location>
</feature>
<keyword evidence="5 13" id="KW-0732">Signal</keyword>
<dbReference type="InterPro" id="IPR037066">
    <property type="entry name" value="Plug_dom_sf"/>
</dbReference>
<dbReference type="PANTHER" id="PTHR30069">
    <property type="entry name" value="TONB-DEPENDENT OUTER MEMBRANE RECEPTOR"/>
    <property type="match status" value="1"/>
</dbReference>
<comment type="subcellular location">
    <subcellularLocation>
        <location evidence="1 10">Cell outer membrane</location>
        <topology evidence="1 10">Multi-pass membrane protein</topology>
    </subcellularLocation>
</comment>
<evidence type="ECO:0000256" key="3">
    <source>
        <dbReference type="ARBA" id="ARBA00022452"/>
    </source>
</evidence>
<evidence type="ECO:0000256" key="12">
    <source>
        <dbReference type="SAM" id="MobiDB-lite"/>
    </source>
</evidence>
<dbReference type="PANTHER" id="PTHR30069:SF29">
    <property type="entry name" value="HEMOGLOBIN AND HEMOGLOBIN-HAPTOGLOBIN-BINDING PROTEIN 1-RELATED"/>
    <property type="match status" value="1"/>
</dbReference>
<evidence type="ECO:0000256" key="7">
    <source>
        <dbReference type="ARBA" id="ARBA00023136"/>
    </source>
</evidence>
<keyword evidence="4 10" id="KW-0812">Transmembrane</keyword>
<dbReference type="PROSITE" id="PS52016">
    <property type="entry name" value="TONB_DEPENDENT_REC_3"/>
    <property type="match status" value="1"/>
</dbReference>
<dbReference type="Gene3D" id="2.170.130.10">
    <property type="entry name" value="TonB-dependent receptor, plug domain"/>
    <property type="match status" value="1"/>
</dbReference>
<dbReference type="Proteomes" id="UP000824023">
    <property type="component" value="Unassembled WGS sequence"/>
</dbReference>
<keyword evidence="3 10" id="KW-1134">Transmembrane beta strand</keyword>
<evidence type="ECO:0000256" key="11">
    <source>
        <dbReference type="RuleBase" id="RU003357"/>
    </source>
</evidence>
<evidence type="ECO:0000256" key="5">
    <source>
        <dbReference type="ARBA" id="ARBA00022729"/>
    </source>
</evidence>
<dbReference type="Pfam" id="PF07715">
    <property type="entry name" value="Plug"/>
    <property type="match status" value="1"/>
</dbReference>
<dbReference type="InterPro" id="IPR008969">
    <property type="entry name" value="CarboxyPept-like_regulatory"/>
</dbReference>
<dbReference type="GO" id="GO:0015344">
    <property type="term" value="F:siderophore uptake transmembrane transporter activity"/>
    <property type="evidence" value="ECO:0007669"/>
    <property type="project" value="TreeGrafter"/>
</dbReference>
<organism evidence="16 17">
    <name type="scientific">Candidatus Bacteroides merdipullorum</name>
    <dbReference type="NCBI Taxonomy" id="2838474"/>
    <lineage>
        <taxon>Bacteria</taxon>
        <taxon>Pseudomonadati</taxon>
        <taxon>Bacteroidota</taxon>
        <taxon>Bacteroidia</taxon>
        <taxon>Bacteroidales</taxon>
        <taxon>Bacteroidaceae</taxon>
        <taxon>Bacteroides</taxon>
    </lineage>
</organism>
<dbReference type="InterPro" id="IPR000531">
    <property type="entry name" value="Beta-barrel_TonB"/>
</dbReference>
<dbReference type="InterPro" id="IPR039426">
    <property type="entry name" value="TonB-dep_rcpt-like"/>
</dbReference>
<evidence type="ECO:0000256" key="8">
    <source>
        <dbReference type="ARBA" id="ARBA00023170"/>
    </source>
</evidence>
<keyword evidence="16" id="KW-0121">Carboxypeptidase</keyword>
<evidence type="ECO:0000256" key="2">
    <source>
        <dbReference type="ARBA" id="ARBA00022448"/>
    </source>
</evidence>
<evidence type="ECO:0000259" key="15">
    <source>
        <dbReference type="Pfam" id="PF07715"/>
    </source>
</evidence>
<accession>A0A9D2A444</accession>
<dbReference type="Pfam" id="PF00593">
    <property type="entry name" value="TonB_dep_Rec_b-barrel"/>
    <property type="match status" value="1"/>
</dbReference>
<sequence length="815" mass="92498">MNTKPLLLLSLLLLLWTATQAHAQHHNHRHAHHHGGTSTTSSPELSGRITTPDGQAIDYAGVYLQGTSSGAYTDDRGRYHFRAPKPGTYTLVVSAIGYREVRQTITLARDERRTFHFTLRPDNRQLDELVVTATGLSRVRRSAYNAVAIDATELQNTTRTLGDALAKAPGVKLRESGGVGSDMQLMLDGFSGSHVKVFIDGLPQEGAGQALDLNNLPVNYAERIEVYKGVVPVGFGTDALGGVINIVTNKQRRRWFLDASYSYGSFNTHKSYVHFGQTLRNGFTYELNAFQNLSDNDYHIDNYVTEFTSDGFETTDRSRIYRLRRFNDRFHNEAIIAKAGLVDKPWADRLMLNFTYSNFYKEIQTGVYQYIVFGQKHRKGHSFVPSLEYTKRNLFARGLDLMLTANYNHNLTQNVDTAAWKYNWRGERKYTGTPGEQSYQDNESKNTNWNASATLTYRIGQAHHFTLNHVLSTFRRTTRSHVGGSSQISDFDIPKLTRKNITGLSYRLMPSEKWNLSAFAKYYNQYNRGPVSTSSDGVGNYVNFSRHTTSVGYGAAGTYFILAGLQAKLSYEKAYRLPTTDELFGDEDMEAGQTNLKPEKSDNINLNLSYTHQFGKHGLYLEGGLIYRDTKDYIKRGLSTIGSMAYGIYENHGHVRTKGFNLSARYSFGRWFNAGGTFTNINARDHERYRAENTLQESVSYGQRIPNQPYTFANFDAAFTWHDLFGEGNVLTVAYDGFYQHEFPLYWEALGDPTTKSRVPDQLSHNLTVGYSLRNGRYNISLECRNLTDEKLYDNFSLQKAGRAFYGKFRVYFGN</sequence>
<dbReference type="SUPFAM" id="SSF49464">
    <property type="entry name" value="Carboxypeptidase regulatory domain-like"/>
    <property type="match status" value="1"/>
</dbReference>
<feature type="domain" description="TonB-dependent receptor plug" evidence="15">
    <location>
        <begin position="140"/>
        <end position="243"/>
    </location>
</feature>
<feature type="chain" id="PRO_5039356854" evidence="13">
    <location>
        <begin position="24"/>
        <end position="815"/>
    </location>
</feature>
<evidence type="ECO:0000256" key="9">
    <source>
        <dbReference type="ARBA" id="ARBA00023237"/>
    </source>
</evidence>
<dbReference type="Gene3D" id="2.60.40.1120">
    <property type="entry name" value="Carboxypeptidase-like, regulatory domain"/>
    <property type="match status" value="1"/>
</dbReference>
<dbReference type="Gene3D" id="2.40.170.20">
    <property type="entry name" value="TonB-dependent receptor, beta-barrel domain"/>
    <property type="match status" value="1"/>
</dbReference>
<comment type="similarity">
    <text evidence="10 11">Belongs to the TonB-dependent receptor family.</text>
</comment>
<reference evidence="16" key="1">
    <citation type="journal article" date="2021" name="PeerJ">
        <title>Extensive microbial diversity within the chicken gut microbiome revealed by metagenomics and culture.</title>
        <authorList>
            <person name="Gilroy R."/>
            <person name="Ravi A."/>
            <person name="Getino M."/>
            <person name="Pursley I."/>
            <person name="Horton D.L."/>
            <person name="Alikhan N.F."/>
            <person name="Baker D."/>
            <person name="Gharbi K."/>
            <person name="Hall N."/>
            <person name="Watson M."/>
            <person name="Adriaenssens E.M."/>
            <person name="Foster-Nyarko E."/>
            <person name="Jarju S."/>
            <person name="Secka A."/>
            <person name="Antonio M."/>
            <person name="Oren A."/>
            <person name="Chaudhuri R.R."/>
            <person name="La Ragione R."/>
            <person name="Hildebrand F."/>
            <person name="Pallen M.J."/>
        </authorList>
    </citation>
    <scope>NUCLEOTIDE SEQUENCE</scope>
    <source>
        <strain evidence="16">ChiHjej12B11-24981</strain>
    </source>
</reference>
<keyword evidence="16" id="KW-0645">Protease</keyword>
<dbReference type="InterPro" id="IPR012910">
    <property type="entry name" value="Plug_dom"/>
</dbReference>
<dbReference type="InterPro" id="IPR036942">
    <property type="entry name" value="Beta-barrel_TonB_sf"/>
</dbReference>
<dbReference type="GO" id="GO:0009279">
    <property type="term" value="C:cell outer membrane"/>
    <property type="evidence" value="ECO:0007669"/>
    <property type="project" value="UniProtKB-SubCell"/>
</dbReference>
<dbReference type="GO" id="GO:0004180">
    <property type="term" value="F:carboxypeptidase activity"/>
    <property type="evidence" value="ECO:0007669"/>
    <property type="project" value="UniProtKB-KW"/>
</dbReference>
<evidence type="ECO:0000256" key="4">
    <source>
        <dbReference type="ARBA" id="ARBA00022692"/>
    </source>
</evidence>
<keyword evidence="7 10" id="KW-0472">Membrane</keyword>
<evidence type="ECO:0000313" key="17">
    <source>
        <dbReference type="Proteomes" id="UP000824023"/>
    </source>
</evidence>
<keyword evidence="9 10" id="KW-0998">Cell outer membrane</keyword>
<keyword evidence="2 10" id="KW-0813">Transport</keyword>
<dbReference type="AlphaFoldDB" id="A0A9D2A444"/>
<name>A0A9D2A444_9BACE</name>
<evidence type="ECO:0000313" key="16">
    <source>
        <dbReference type="EMBL" id="HIZ00989.1"/>
    </source>
</evidence>
<comment type="caution">
    <text evidence="16">The sequence shown here is derived from an EMBL/GenBank/DDBJ whole genome shotgun (WGS) entry which is preliminary data.</text>
</comment>
<feature type="signal peptide" evidence="13">
    <location>
        <begin position="1"/>
        <end position="23"/>
    </location>
</feature>
<evidence type="ECO:0000259" key="14">
    <source>
        <dbReference type="Pfam" id="PF00593"/>
    </source>
</evidence>
<feature type="compositionally biased region" description="Basic residues" evidence="12">
    <location>
        <begin position="25"/>
        <end position="35"/>
    </location>
</feature>
<proteinExistence type="inferred from homology"/>
<keyword evidence="8" id="KW-0675">Receptor</keyword>
<protein>
    <submittedName>
        <fullName evidence="16">Carboxypeptidase-like regulatory domain-containing protein</fullName>
    </submittedName>
</protein>
<dbReference type="GO" id="GO:0044718">
    <property type="term" value="P:siderophore transmembrane transport"/>
    <property type="evidence" value="ECO:0007669"/>
    <property type="project" value="TreeGrafter"/>
</dbReference>
<feature type="region of interest" description="Disordered" evidence="12">
    <location>
        <begin position="25"/>
        <end position="50"/>
    </location>
</feature>
<keyword evidence="16" id="KW-0378">Hydrolase</keyword>
<evidence type="ECO:0000256" key="13">
    <source>
        <dbReference type="SAM" id="SignalP"/>
    </source>
</evidence>
<evidence type="ECO:0000256" key="1">
    <source>
        <dbReference type="ARBA" id="ARBA00004571"/>
    </source>
</evidence>
<gene>
    <name evidence="16" type="ORF">H9819_01880</name>
</gene>
<evidence type="ECO:0000256" key="6">
    <source>
        <dbReference type="ARBA" id="ARBA00023077"/>
    </source>
</evidence>
<keyword evidence="6 11" id="KW-0798">TonB box</keyword>
<dbReference type="EMBL" id="DXCK01000033">
    <property type="protein sequence ID" value="HIZ00989.1"/>
    <property type="molecule type" value="Genomic_DNA"/>
</dbReference>
<reference evidence="16" key="2">
    <citation type="submission" date="2021-04" db="EMBL/GenBank/DDBJ databases">
        <authorList>
            <person name="Gilroy R."/>
        </authorList>
    </citation>
    <scope>NUCLEOTIDE SEQUENCE</scope>
    <source>
        <strain evidence="16">ChiHjej12B11-24981</strain>
    </source>
</reference>
<evidence type="ECO:0000256" key="10">
    <source>
        <dbReference type="PROSITE-ProRule" id="PRU01360"/>
    </source>
</evidence>